<protein>
    <recommendedName>
        <fullName evidence="3">V-type ATP synthase subunit E</fullName>
    </recommendedName>
</protein>
<dbReference type="Proteomes" id="UP000186168">
    <property type="component" value="Unassembled WGS sequence"/>
</dbReference>
<dbReference type="RefSeq" id="WP_065967730.1">
    <property type="nucleotide sequence ID" value="NZ_ASQP01000341.1"/>
</dbReference>
<sequence>MTQPLPHQAVAALAPVRTALLRAATAEARDLLDRADREAGALIAEAHDRARSLLEDARRQGERDGAAAARGIRARARGTARARELATRGRIYEELRSRALARVREAWDAATRPADVSLGLLRSRARRVLGPDTEVTEAPGGGVVARLADRRADYTLEALTARAVDRLGAEVETLWSA</sequence>
<dbReference type="EMBL" id="ASQP01000341">
    <property type="protein sequence ID" value="OMI36374.1"/>
    <property type="molecule type" value="Genomic_DNA"/>
</dbReference>
<dbReference type="AlphaFoldDB" id="A0A1R1SDF3"/>
<keyword evidence="2" id="KW-1185">Reference proteome</keyword>
<organism evidence="1 2">
    <name type="scientific">Streptomyces sparsogenes DSM 40356</name>
    <dbReference type="NCBI Taxonomy" id="1331668"/>
    <lineage>
        <taxon>Bacteria</taxon>
        <taxon>Bacillati</taxon>
        <taxon>Actinomycetota</taxon>
        <taxon>Actinomycetes</taxon>
        <taxon>Kitasatosporales</taxon>
        <taxon>Streptomycetaceae</taxon>
        <taxon>Streptomyces</taxon>
    </lineage>
</organism>
<evidence type="ECO:0000313" key="1">
    <source>
        <dbReference type="EMBL" id="OMI36374.1"/>
    </source>
</evidence>
<gene>
    <name evidence="1" type="ORF">SPAR_26591</name>
</gene>
<reference evidence="1 2" key="1">
    <citation type="submission" date="2013-05" db="EMBL/GenBank/DDBJ databases">
        <title>Genome sequence of Streptomyces sparsogenes DSM 40356.</title>
        <authorList>
            <person name="Coyne S."/>
            <person name="Seebeck F.P."/>
        </authorList>
    </citation>
    <scope>NUCLEOTIDE SEQUENCE [LARGE SCALE GENOMIC DNA]</scope>
    <source>
        <strain evidence="1 2">DSM 40356</strain>
    </source>
</reference>
<comment type="caution">
    <text evidence="1">The sequence shown here is derived from an EMBL/GenBank/DDBJ whole genome shotgun (WGS) entry which is preliminary data.</text>
</comment>
<evidence type="ECO:0008006" key="3">
    <source>
        <dbReference type="Google" id="ProtNLM"/>
    </source>
</evidence>
<name>A0A1R1SDF3_9ACTN</name>
<dbReference type="STRING" id="67365.GCA_001704635_03221"/>
<evidence type="ECO:0000313" key="2">
    <source>
        <dbReference type="Proteomes" id="UP000186168"/>
    </source>
</evidence>
<accession>A0A1R1SDF3</accession>
<dbReference type="GeneID" id="96749107"/>
<proteinExistence type="predicted"/>